<dbReference type="InterPro" id="IPR036259">
    <property type="entry name" value="MFS_trans_sf"/>
</dbReference>
<keyword evidence="6 10" id="KW-0472">Membrane</keyword>
<dbReference type="NCBIfam" id="TIGR00879">
    <property type="entry name" value="SP"/>
    <property type="match status" value="1"/>
</dbReference>
<dbReference type="GO" id="GO:0005351">
    <property type="term" value="F:carbohydrate:proton symporter activity"/>
    <property type="evidence" value="ECO:0007669"/>
    <property type="project" value="TreeGrafter"/>
</dbReference>
<evidence type="ECO:0000256" key="9">
    <source>
        <dbReference type="SAM" id="MobiDB-lite"/>
    </source>
</evidence>
<feature type="transmembrane region" description="Helical" evidence="10">
    <location>
        <begin position="456"/>
        <end position="475"/>
    </location>
</feature>
<comment type="subcellular location">
    <subcellularLocation>
        <location evidence="1">Membrane</location>
        <topology evidence="1">Multi-pass membrane protein</topology>
    </subcellularLocation>
</comment>
<dbReference type="PROSITE" id="PS50850">
    <property type="entry name" value="MFS"/>
    <property type="match status" value="1"/>
</dbReference>
<comment type="catalytic activity">
    <reaction evidence="7">
        <text>myo-inositol(out) + H(+)(out) = myo-inositol(in) + H(+)(in)</text>
        <dbReference type="Rhea" id="RHEA:60364"/>
        <dbReference type="ChEBI" id="CHEBI:15378"/>
        <dbReference type="ChEBI" id="CHEBI:17268"/>
    </reaction>
</comment>
<dbReference type="PANTHER" id="PTHR48022">
    <property type="entry name" value="PLASTIDIC GLUCOSE TRANSPORTER 4"/>
    <property type="match status" value="1"/>
</dbReference>
<evidence type="ECO:0000259" key="11">
    <source>
        <dbReference type="PROSITE" id="PS50850"/>
    </source>
</evidence>
<organism evidence="12 13">
    <name type="scientific">Tricholomella constricta</name>
    <dbReference type="NCBI Taxonomy" id="117010"/>
    <lineage>
        <taxon>Eukaryota</taxon>
        <taxon>Fungi</taxon>
        <taxon>Dikarya</taxon>
        <taxon>Basidiomycota</taxon>
        <taxon>Agaricomycotina</taxon>
        <taxon>Agaricomycetes</taxon>
        <taxon>Agaricomycetidae</taxon>
        <taxon>Agaricales</taxon>
        <taxon>Tricholomatineae</taxon>
        <taxon>Lyophyllaceae</taxon>
        <taxon>Tricholomella</taxon>
    </lineage>
</organism>
<name>A0A8H5M9K9_9AGAR</name>
<sequence>MSNSKTLRDTAHVDLVQGAAAQRRAELYHGKVGVSALLKNKKAVGVAAFASIGGFLYGYQQGVLGGTFTKPSFQSRFPRTTEATVQSLLTAILQIGGYVGSLTAGLFGEVYSRKHTILSGALWVVLGSFLCAGAENLAFLYAGRFFTGVGVGTLAGIGFLYNAELAPPEIRGLLVAMQQLGVTFGIMVAYWIGYGTNFIGGTGLTQKALAWQLPWIIQGIPAVILALGTFFMPYSPRLLVNKGREAEAITTLAYLRNLPEDHDLIQIEFLDIKAEAIFNQRILEQRYPQLVKKGGSIWIREIMGYANLFRTKDSFKRTAIAGIIMFFQQWTGIDSIVYYAPFIFQNLGLSSNSVSLLATGVVGIIMVFASVLSMVFIDRVGRKPLWIASCAGMGLSMLIVGIITAKFSSNWPAHAAGGWAAVVFVWIYIANFAYGAGPVSWTLISEIFPLSTRAKGTAIGATSNWANTIVVAYTVPPMIKDIGWGTYVLFAAINALSIVFMYFFVPETKGKTLEEMDLVFGSHTSQEETATLAEIQNEVGLTALLHGHEKDQGSSREKNSTEKDDVSS</sequence>
<feature type="transmembrane region" description="Helical" evidence="10">
    <location>
        <begin position="487"/>
        <end position="505"/>
    </location>
</feature>
<dbReference type="GO" id="GO:0016020">
    <property type="term" value="C:membrane"/>
    <property type="evidence" value="ECO:0007669"/>
    <property type="project" value="UniProtKB-SubCell"/>
</dbReference>
<feature type="region of interest" description="Disordered" evidence="9">
    <location>
        <begin position="546"/>
        <end position="568"/>
    </location>
</feature>
<protein>
    <recommendedName>
        <fullName evidence="11">Major facilitator superfamily (MFS) profile domain-containing protein</fullName>
    </recommendedName>
</protein>
<comment type="similarity">
    <text evidence="2 8">Belongs to the major facilitator superfamily. Sugar transporter (TC 2.A.1.1) family.</text>
</comment>
<evidence type="ECO:0000313" key="13">
    <source>
        <dbReference type="Proteomes" id="UP000565441"/>
    </source>
</evidence>
<feature type="transmembrane region" description="Helical" evidence="10">
    <location>
        <begin position="120"/>
        <end position="139"/>
    </location>
</feature>
<reference evidence="12 13" key="1">
    <citation type="journal article" date="2020" name="ISME J.">
        <title>Uncovering the hidden diversity of litter-decomposition mechanisms in mushroom-forming fungi.</title>
        <authorList>
            <person name="Floudas D."/>
            <person name="Bentzer J."/>
            <person name="Ahren D."/>
            <person name="Johansson T."/>
            <person name="Persson P."/>
            <person name="Tunlid A."/>
        </authorList>
    </citation>
    <scope>NUCLEOTIDE SEQUENCE [LARGE SCALE GENOMIC DNA]</scope>
    <source>
        <strain evidence="12 13">CBS 661.87</strain>
    </source>
</reference>
<dbReference type="InterPro" id="IPR005828">
    <property type="entry name" value="MFS_sugar_transport-like"/>
</dbReference>
<feature type="transmembrane region" description="Helical" evidence="10">
    <location>
        <begin position="83"/>
        <end position="108"/>
    </location>
</feature>
<dbReference type="OrthoDB" id="8120565at2759"/>
<feature type="transmembrane region" description="Helical" evidence="10">
    <location>
        <begin position="213"/>
        <end position="234"/>
    </location>
</feature>
<keyword evidence="4 10" id="KW-0812">Transmembrane</keyword>
<feature type="domain" description="Major facilitator superfamily (MFS) profile" evidence="11">
    <location>
        <begin position="46"/>
        <end position="509"/>
    </location>
</feature>
<evidence type="ECO:0000256" key="2">
    <source>
        <dbReference type="ARBA" id="ARBA00010992"/>
    </source>
</evidence>
<dbReference type="InterPro" id="IPR020846">
    <property type="entry name" value="MFS_dom"/>
</dbReference>
<dbReference type="PROSITE" id="PS00217">
    <property type="entry name" value="SUGAR_TRANSPORT_2"/>
    <property type="match status" value="1"/>
</dbReference>
<dbReference type="Pfam" id="PF00083">
    <property type="entry name" value="Sugar_tr"/>
    <property type="match status" value="1"/>
</dbReference>
<feature type="transmembrane region" description="Helical" evidence="10">
    <location>
        <begin position="384"/>
        <end position="407"/>
    </location>
</feature>
<feature type="transmembrane region" description="Helical" evidence="10">
    <location>
        <begin position="145"/>
        <end position="161"/>
    </location>
</feature>
<dbReference type="InterPro" id="IPR005829">
    <property type="entry name" value="Sugar_transporter_CS"/>
</dbReference>
<accession>A0A8H5M9K9</accession>
<keyword evidence="5 10" id="KW-1133">Transmembrane helix</keyword>
<dbReference type="SUPFAM" id="SSF103473">
    <property type="entry name" value="MFS general substrate transporter"/>
    <property type="match status" value="1"/>
</dbReference>
<evidence type="ECO:0000256" key="7">
    <source>
        <dbReference type="ARBA" id="ARBA00049119"/>
    </source>
</evidence>
<feature type="transmembrane region" description="Helical" evidence="10">
    <location>
        <begin position="319"/>
        <end position="344"/>
    </location>
</feature>
<dbReference type="Proteomes" id="UP000565441">
    <property type="component" value="Unassembled WGS sequence"/>
</dbReference>
<dbReference type="PROSITE" id="PS00216">
    <property type="entry name" value="SUGAR_TRANSPORT_1"/>
    <property type="match status" value="1"/>
</dbReference>
<keyword evidence="13" id="KW-1185">Reference proteome</keyword>
<keyword evidence="3 8" id="KW-0813">Transport</keyword>
<evidence type="ECO:0000256" key="6">
    <source>
        <dbReference type="ARBA" id="ARBA00023136"/>
    </source>
</evidence>
<evidence type="ECO:0000256" key="10">
    <source>
        <dbReference type="SAM" id="Phobius"/>
    </source>
</evidence>
<dbReference type="AlphaFoldDB" id="A0A8H5M9K9"/>
<gene>
    <name evidence="12" type="ORF">D9615_002691</name>
</gene>
<feature type="transmembrane region" description="Helical" evidence="10">
    <location>
        <begin position="419"/>
        <end position="444"/>
    </location>
</feature>
<feature type="transmembrane region" description="Helical" evidence="10">
    <location>
        <begin position="43"/>
        <end position="63"/>
    </location>
</feature>
<dbReference type="Gene3D" id="1.20.1250.20">
    <property type="entry name" value="MFS general substrate transporter like domains"/>
    <property type="match status" value="1"/>
</dbReference>
<feature type="transmembrane region" description="Helical" evidence="10">
    <location>
        <begin position="356"/>
        <end position="377"/>
    </location>
</feature>
<dbReference type="FunFam" id="1.20.1250.20:FF:000026">
    <property type="entry name" value="MFS quinate transporter QutD"/>
    <property type="match status" value="1"/>
</dbReference>
<evidence type="ECO:0000256" key="5">
    <source>
        <dbReference type="ARBA" id="ARBA00022989"/>
    </source>
</evidence>
<evidence type="ECO:0000256" key="1">
    <source>
        <dbReference type="ARBA" id="ARBA00004141"/>
    </source>
</evidence>
<dbReference type="PANTHER" id="PTHR48022:SF67">
    <property type="entry name" value="QUINATE TRANSPORTER, PUTATIVE (AFU_ORTHOLOGUE AFUA_4G14670)-RELATED"/>
    <property type="match status" value="1"/>
</dbReference>
<dbReference type="InterPro" id="IPR003663">
    <property type="entry name" value="Sugar/inositol_transpt"/>
</dbReference>
<proteinExistence type="inferred from homology"/>
<dbReference type="InterPro" id="IPR050360">
    <property type="entry name" value="MFS_Sugar_Transporters"/>
</dbReference>
<dbReference type="PRINTS" id="PR00171">
    <property type="entry name" value="SUGRTRNSPORT"/>
</dbReference>
<comment type="caution">
    <text evidence="12">The sequence shown here is derived from an EMBL/GenBank/DDBJ whole genome shotgun (WGS) entry which is preliminary data.</text>
</comment>
<evidence type="ECO:0000256" key="8">
    <source>
        <dbReference type="RuleBase" id="RU003346"/>
    </source>
</evidence>
<evidence type="ECO:0000256" key="4">
    <source>
        <dbReference type="ARBA" id="ARBA00022692"/>
    </source>
</evidence>
<dbReference type="EMBL" id="JAACJP010000003">
    <property type="protein sequence ID" value="KAF5385779.1"/>
    <property type="molecule type" value="Genomic_DNA"/>
</dbReference>
<evidence type="ECO:0000313" key="12">
    <source>
        <dbReference type="EMBL" id="KAF5385779.1"/>
    </source>
</evidence>
<evidence type="ECO:0000256" key="3">
    <source>
        <dbReference type="ARBA" id="ARBA00022448"/>
    </source>
</evidence>
<feature type="transmembrane region" description="Helical" evidence="10">
    <location>
        <begin position="173"/>
        <end position="193"/>
    </location>
</feature>